<reference evidence="4" key="1">
    <citation type="submission" date="2020-08" db="EMBL/GenBank/DDBJ databases">
        <title>Multicomponent nature underlies the extraordinary mechanical properties of spider dragline silk.</title>
        <authorList>
            <person name="Kono N."/>
            <person name="Nakamura H."/>
            <person name="Mori M."/>
            <person name="Yoshida Y."/>
            <person name="Ohtoshi R."/>
            <person name="Malay A.D."/>
            <person name="Moran D.A.P."/>
            <person name="Tomita M."/>
            <person name="Numata K."/>
            <person name="Arakawa K."/>
        </authorList>
    </citation>
    <scope>NUCLEOTIDE SEQUENCE</scope>
</reference>
<evidence type="ECO:0000313" key="5">
    <source>
        <dbReference type="Proteomes" id="UP000886998"/>
    </source>
</evidence>
<dbReference type="InterPro" id="IPR000716">
    <property type="entry name" value="Thyroglobulin_1"/>
</dbReference>
<dbReference type="Gene3D" id="4.10.800.10">
    <property type="entry name" value="Thyroglobulin type-1"/>
    <property type="match status" value="1"/>
</dbReference>
<evidence type="ECO:0000259" key="3">
    <source>
        <dbReference type="PROSITE" id="PS51162"/>
    </source>
</evidence>
<keyword evidence="1" id="KW-1015">Disulfide bond</keyword>
<dbReference type="EMBL" id="BMAV01024666">
    <property type="protein sequence ID" value="GFS35141.1"/>
    <property type="molecule type" value="Genomic_DNA"/>
</dbReference>
<dbReference type="OrthoDB" id="6412374at2759"/>
<dbReference type="PROSITE" id="PS51162">
    <property type="entry name" value="THYROGLOBULIN_1_2"/>
    <property type="match status" value="1"/>
</dbReference>
<dbReference type="SUPFAM" id="SSF57610">
    <property type="entry name" value="Thyroglobulin type-1 domain"/>
    <property type="match status" value="1"/>
</dbReference>
<feature type="domain" description="Thyroglobulin type-1" evidence="3">
    <location>
        <begin position="65"/>
        <end position="135"/>
    </location>
</feature>
<proteinExistence type="predicted"/>
<dbReference type="AlphaFoldDB" id="A0A8X6IAT6"/>
<evidence type="ECO:0000313" key="4">
    <source>
        <dbReference type="EMBL" id="GFS35141.1"/>
    </source>
</evidence>
<dbReference type="Proteomes" id="UP000886998">
    <property type="component" value="Unassembled WGS sequence"/>
</dbReference>
<evidence type="ECO:0000256" key="1">
    <source>
        <dbReference type="ARBA" id="ARBA00023157"/>
    </source>
</evidence>
<organism evidence="4 5">
    <name type="scientific">Trichonephila inaurata madagascariensis</name>
    <dbReference type="NCBI Taxonomy" id="2747483"/>
    <lineage>
        <taxon>Eukaryota</taxon>
        <taxon>Metazoa</taxon>
        <taxon>Ecdysozoa</taxon>
        <taxon>Arthropoda</taxon>
        <taxon>Chelicerata</taxon>
        <taxon>Arachnida</taxon>
        <taxon>Araneae</taxon>
        <taxon>Araneomorphae</taxon>
        <taxon>Entelegynae</taxon>
        <taxon>Araneoidea</taxon>
        <taxon>Nephilidae</taxon>
        <taxon>Trichonephila</taxon>
        <taxon>Trichonephila inaurata</taxon>
    </lineage>
</organism>
<evidence type="ECO:0000256" key="2">
    <source>
        <dbReference type="PROSITE-ProRule" id="PRU00500"/>
    </source>
</evidence>
<dbReference type="InterPro" id="IPR036857">
    <property type="entry name" value="Thyroglobulin_1_sf"/>
</dbReference>
<comment type="caution">
    <text evidence="2">Lacks conserved residue(s) required for the propagation of feature annotation.</text>
</comment>
<dbReference type="Pfam" id="PF00086">
    <property type="entry name" value="Thyroglobulin_1"/>
    <property type="match status" value="1"/>
</dbReference>
<name>A0A8X6IAT6_9ARAC</name>
<protein>
    <submittedName>
        <fullName evidence="4">U36-Nephitoxin-Nsp1a_1</fullName>
    </submittedName>
</protein>
<comment type="caution">
    <text evidence="4">The sequence shown here is derived from an EMBL/GenBank/DDBJ whole genome shotgun (WGS) entry which is preliminary data.</text>
</comment>
<accession>A0A8X6IAT6</accession>
<gene>
    <name evidence="4" type="ORF">TNIN_464051</name>
</gene>
<keyword evidence="5" id="KW-1185">Reference proteome</keyword>
<sequence length="157" mass="18184">MSRNFILHLSKRYFRTAADKCCLVFSQWCNKERVPDQLITMKTLAILLSCLLPVVLCWDFPGYPGVDCPTAREKMAHRTPQNQWMLPKCNADGTYQDLQCYDEYPDVPDTCMCTALDGSPLTLPGFGLNIKTCVCLLEQYRIFEHGIFYFYLFELIQ</sequence>